<proteinExistence type="inferred from homology"/>
<evidence type="ECO:0000256" key="8">
    <source>
        <dbReference type="ARBA" id="ARBA00023027"/>
    </source>
</evidence>
<dbReference type="InterPro" id="IPR003171">
    <property type="entry name" value="Mehydrof_redctse-like"/>
</dbReference>
<evidence type="ECO:0000256" key="3">
    <source>
        <dbReference type="ARBA" id="ARBA00006743"/>
    </source>
</evidence>
<evidence type="ECO:0000313" key="14">
    <source>
        <dbReference type="Proteomes" id="UP001413721"/>
    </source>
</evidence>
<dbReference type="PANTHER" id="PTHR45754:SF3">
    <property type="entry name" value="METHYLENETETRAHYDROFOLATE REDUCTASE (NADPH)"/>
    <property type="match status" value="1"/>
</dbReference>
<evidence type="ECO:0000256" key="6">
    <source>
        <dbReference type="ARBA" id="ARBA00022827"/>
    </source>
</evidence>
<evidence type="ECO:0000256" key="9">
    <source>
        <dbReference type="ARBA" id="ARBA00023167"/>
    </source>
</evidence>
<dbReference type="GO" id="GO:0004489">
    <property type="term" value="F:methylenetetrahydrofolate reductase [NAD(P)H] activity"/>
    <property type="evidence" value="ECO:0007669"/>
    <property type="project" value="UniProtKB-EC"/>
</dbReference>
<dbReference type="Proteomes" id="UP001413721">
    <property type="component" value="Unassembled WGS sequence"/>
</dbReference>
<comment type="similarity">
    <text evidence="3 12">Belongs to the methylenetetrahydrofolate reductase family.</text>
</comment>
<comment type="pathway">
    <text evidence="10">Amino-acid biosynthesis; L-methionine biosynthesis via de novo pathway.</text>
</comment>
<dbReference type="RefSeq" id="WP_345938436.1">
    <property type="nucleotide sequence ID" value="NZ_JBBKTW010000010.1"/>
</dbReference>
<keyword evidence="5 12" id="KW-0285">Flavoprotein</keyword>
<evidence type="ECO:0000256" key="5">
    <source>
        <dbReference type="ARBA" id="ARBA00022630"/>
    </source>
</evidence>
<organism evidence="13 14">
    <name type="scientific">Tistrella arctica</name>
    <dbReference type="NCBI Taxonomy" id="3133430"/>
    <lineage>
        <taxon>Bacteria</taxon>
        <taxon>Pseudomonadati</taxon>
        <taxon>Pseudomonadota</taxon>
        <taxon>Alphaproteobacteria</taxon>
        <taxon>Geminicoccales</taxon>
        <taxon>Geminicoccaceae</taxon>
        <taxon>Tistrella</taxon>
    </lineage>
</organism>
<comment type="pathway">
    <text evidence="2 12">One-carbon metabolism; tetrahydrofolate interconversion.</text>
</comment>
<evidence type="ECO:0000256" key="11">
    <source>
        <dbReference type="ARBA" id="ARBA00048628"/>
    </source>
</evidence>
<comment type="cofactor">
    <cofactor evidence="1 12">
        <name>FAD</name>
        <dbReference type="ChEBI" id="CHEBI:57692"/>
    </cofactor>
</comment>
<comment type="caution">
    <text evidence="13">The sequence shown here is derived from an EMBL/GenBank/DDBJ whole genome shotgun (WGS) entry which is preliminary data.</text>
</comment>
<gene>
    <name evidence="13" type="primary">metF</name>
    <name evidence="13" type="ORF">WG926_23825</name>
</gene>
<evidence type="ECO:0000256" key="10">
    <source>
        <dbReference type="ARBA" id="ARBA00034478"/>
    </source>
</evidence>
<evidence type="ECO:0000256" key="12">
    <source>
        <dbReference type="RuleBase" id="RU003862"/>
    </source>
</evidence>
<keyword evidence="7 12" id="KW-0560">Oxidoreductase</keyword>
<comment type="catalytic activity">
    <reaction evidence="11">
        <text>(6S)-5-methyl-5,6,7,8-tetrahydrofolate + NAD(+) = (6R)-5,10-methylene-5,6,7,8-tetrahydrofolate + NADH + H(+)</text>
        <dbReference type="Rhea" id="RHEA:19821"/>
        <dbReference type="ChEBI" id="CHEBI:15378"/>
        <dbReference type="ChEBI" id="CHEBI:15636"/>
        <dbReference type="ChEBI" id="CHEBI:18608"/>
        <dbReference type="ChEBI" id="CHEBI:57540"/>
        <dbReference type="ChEBI" id="CHEBI:57945"/>
        <dbReference type="EC" id="1.5.1.54"/>
    </reaction>
    <physiologicalReaction direction="right-to-left" evidence="11">
        <dbReference type="Rhea" id="RHEA:19823"/>
    </physiologicalReaction>
</comment>
<dbReference type="Gene3D" id="3.20.20.220">
    <property type="match status" value="1"/>
</dbReference>
<keyword evidence="14" id="KW-1185">Reference proteome</keyword>
<dbReference type="EMBL" id="JBBKTW010000010">
    <property type="protein sequence ID" value="MEN2991362.1"/>
    <property type="molecule type" value="Genomic_DNA"/>
</dbReference>
<name>A0ABU9YRC5_9PROT</name>
<dbReference type="InterPro" id="IPR029041">
    <property type="entry name" value="FAD-linked_oxidoreductase-like"/>
</dbReference>
<dbReference type="CDD" id="cd00537">
    <property type="entry name" value="MTHFR"/>
    <property type="match status" value="1"/>
</dbReference>
<reference evidence="13 14" key="1">
    <citation type="submission" date="2024-03" db="EMBL/GenBank/DDBJ databases">
        <title>High-quality draft genome sequencing of Tistrella sp. BH-R2-4.</title>
        <authorList>
            <person name="Dong C."/>
        </authorList>
    </citation>
    <scope>NUCLEOTIDE SEQUENCE [LARGE SCALE GENOMIC DNA]</scope>
    <source>
        <strain evidence="13 14">BH-R2-4</strain>
    </source>
</reference>
<evidence type="ECO:0000256" key="4">
    <source>
        <dbReference type="ARBA" id="ARBA00022605"/>
    </source>
</evidence>
<dbReference type="EC" id="1.5.1.54" evidence="12"/>
<evidence type="ECO:0000256" key="2">
    <source>
        <dbReference type="ARBA" id="ARBA00004777"/>
    </source>
</evidence>
<keyword evidence="8" id="KW-0520">NAD</keyword>
<evidence type="ECO:0000256" key="7">
    <source>
        <dbReference type="ARBA" id="ARBA00023002"/>
    </source>
</evidence>
<dbReference type="SUPFAM" id="SSF51730">
    <property type="entry name" value="FAD-linked oxidoreductase"/>
    <property type="match status" value="1"/>
</dbReference>
<keyword evidence="9" id="KW-0486">Methionine biosynthesis</keyword>
<evidence type="ECO:0000313" key="13">
    <source>
        <dbReference type="EMBL" id="MEN2991362.1"/>
    </source>
</evidence>
<keyword evidence="4" id="KW-0028">Amino-acid biosynthesis</keyword>
<dbReference type="Pfam" id="PF02219">
    <property type="entry name" value="MTHFR"/>
    <property type="match status" value="1"/>
</dbReference>
<dbReference type="InterPro" id="IPR004620">
    <property type="entry name" value="MTHF_reductase_bac"/>
</dbReference>
<evidence type="ECO:0000256" key="1">
    <source>
        <dbReference type="ARBA" id="ARBA00001974"/>
    </source>
</evidence>
<dbReference type="NCBIfam" id="TIGR00676">
    <property type="entry name" value="fadh2"/>
    <property type="match status" value="1"/>
</dbReference>
<accession>A0ABU9YRC5</accession>
<sequence>MTVTSDRRGFVPAALWDQPAPVPELGVSFEFFPPRGAQGEARLWETVERLAAYAPDFVSVTYGAGGSTRDKTHDTVVRMRDEFGLDAAAHLTCVDAAKRDVMAVADAYEAAGINHIVALRGDPPQGGGAYVPHPEGFAFAVDLVRALAARGGFEISVAAYPEVHPHALNPDADLDNLKAKLDAGATRAITQYFFDPAVYLRFRDRAAAAGITRPILAGLMPVLGFAQIRRFSAACGAGIPDWMIRLYDGAEDDEATHQAVSAMLLAEQARLLAAEGCHDLHFYTLNKADLTIAACHLLGIRPRRAAAAADAAIPAATAAG</sequence>
<dbReference type="PANTHER" id="PTHR45754">
    <property type="entry name" value="METHYLENETETRAHYDROFOLATE REDUCTASE"/>
    <property type="match status" value="1"/>
</dbReference>
<protein>
    <recommendedName>
        <fullName evidence="12">Methylenetetrahydrofolate reductase</fullName>
        <ecNumber evidence="12">1.5.1.54</ecNumber>
    </recommendedName>
</protein>
<keyword evidence="6 12" id="KW-0274">FAD</keyword>